<dbReference type="Pfam" id="PF04041">
    <property type="entry name" value="Glyco_hydro_130"/>
    <property type="match status" value="1"/>
</dbReference>
<gene>
    <name evidence="3" type="ORF">B9J98_05750</name>
</gene>
<dbReference type="InterPro" id="IPR007184">
    <property type="entry name" value="Mannoside_phosphorylase"/>
</dbReference>
<dbReference type="Proteomes" id="UP000244066">
    <property type="component" value="Unassembled WGS sequence"/>
</dbReference>
<keyword evidence="2" id="KW-0808">Transferase</keyword>
<reference evidence="3 4" key="1">
    <citation type="submission" date="2017-04" db="EMBL/GenBank/DDBJ databases">
        <title>Draft Aigarchaeota genome from a New Zealand hot spring.</title>
        <authorList>
            <person name="Reysenbach A.-L."/>
            <person name="Donaho J.A."/>
            <person name="Gerhart J."/>
            <person name="Kelley J.F."/>
            <person name="Kouba K."/>
            <person name="Podar M."/>
            <person name="Stott M."/>
        </authorList>
    </citation>
    <scope>NUCLEOTIDE SEQUENCE [LARGE SCALE GENOMIC DNA]</scope>
    <source>
        <strain evidence="3">NZ13_MG1</strain>
    </source>
</reference>
<dbReference type="GO" id="GO:0016757">
    <property type="term" value="F:glycosyltransferase activity"/>
    <property type="evidence" value="ECO:0007669"/>
    <property type="project" value="UniProtKB-KW"/>
</dbReference>
<dbReference type="CDD" id="cd18614">
    <property type="entry name" value="GH130"/>
    <property type="match status" value="1"/>
</dbReference>
<dbReference type="SUPFAM" id="SSF75005">
    <property type="entry name" value="Arabinanase/levansucrase/invertase"/>
    <property type="match status" value="1"/>
</dbReference>
<dbReference type="InterPro" id="IPR023296">
    <property type="entry name" value="Glyco_hydro_beta-prop_sf"/>
</dbReference>
<comment type="caution">
    <text evidence="3">The sequence shown here is derived from an EMBL/GenBank/DDBJ whole genome shotgun (WGS) entry which is preliminary data.</text>
</comment>
<dbReference type="PANTHER" id="PTHR34106">
    <property type="entry name" value="GLYCOSIDASE"/>
    <property type="match status" value="1"/>
</dbReference>
<name>A0A2R7Y221_9ARCH</name>
<evidence type="ECO:0000313" key="4">
    <source>
        <dbReference type="Proteomes" id="UP000244066"/>
    </source>
</evidence>
<dbReference type="EMBL" id="NDWU01000015">
    <property type="protein sequence ID" value="PUA31574.1"/>
    <property type="molecule type" value="Genomic_DNA"/>
</dbReference>
<protein>
    <recommendedName>
        <fullName evidence="5">Glycosidase</fullName>
    </recommendedName>
</protein>
<sequence length="348" mass="39034">MSLVGPFKGAYSYGFSQVFRKYPSNPIISPRSGVWWESRQTFNPGAVYVEGRVHLLYRAIGEDWVSRLGYASSVDGFRIVERLGYPVYEHKGESVPLPLMSPSGGSFLGAEDPRLVHVDGEDRLYMTYTAYDGLNLEVALTSISIESFLEKKWDWARPRIISPSGESHKNWVLFPKKFEGKYAILHSLSPTVQIEYLDSLEVPEGFHIRSVFDEGFSLWRGGWEMRVRGVAAPPIETGEGWLLLYHATDAREPEKYKVGAMLLDLQDPKRVLAVAGAPVLEPTEAYEYEGFKPGVIYMTGAVAKGDDLLVYYGAADNYVCVAMGKLSRLVELLLESTREKQRLNGLGE</sequence>
<evidence type="ECO:0000256" key="1">
    <source>
        <dbReference type="ARBA" id="ARBA00022676"/>
    </source>
</evidence>
<accession>A0A2R7Y221</accession>
<dbReference type="PANTHER" id="PTHR34106:SF5">
    <property type="entry name" value="GLYCOSIDASE"/>
    <property type="match status" value="1"/>
</dbReference>
<evidence type="ECO:0000313" key="3">
    <source>
        <dbReference type="EMBL" id="PUA31574.1"/>
    </source>
</evidence>
<dbReference type="AlphaFoldDB" id="A0A2R7Y221"/>
<evidence type="ECO:0000256" key="2">
    <source>
        <dbReference type="ARBA" id="ARBA00022679"/>
    </source>
</evidence>
<dbReference type="Gene3D" id="2.115.10.20">
    <property type="entry name" value="Glycosyl hydrolase domain, family 43"/>
    <property type="match status" value="1"/>
</dbReference>
<keyword evidence="1" id="KW-0328">Glycosyltransferase</keyword>
<organism evidence="3 4">
    <name type="scientific">Candidatus Terraquivivens tikiterensis</name>
    <dbReference type="NCBI Taxonomy" id="1980982"/>
    <lineage>
        <taxon>Archaea</taxon>
        <taxon>Nitrososphaerota</taxon>
        <taxon>Candidatus Wolframiiraptoraceae</taxon>
        <taxon>Candidatus Terraquivivens</taxon>
    </lineage>
</organism>
<evidence type="ECO:0008006" key="5">
    <source>
        <dbReference type="Google" id="ProtNLM"/>
    </source>
</evidence>
<proteinExistence type="predicted"/>